<dbReference type="EMBL" id="CP054840">
    <property type="protein sequence ID" value="QKV54359.1"/>
    <property type="molecule type" value="Genomic_DNA"/>
</dbReference>
<reference evidence="2 3" key="1">
    <citation type="submission" date="2020-06" db="EMBL/GenBank/DDBJ databases">
        <title>Acidovorax antarctica sp. nov., isolated from Corinth ice sheet soil, Antarctic Fields Peninsula.</title>
        <authorList>
            <person name="Xu Q."/>
            <person name="Peng F."/>
        </authorList>
    </citation>
    <scope>NUCLEOTIDE SEQUENCE [LARGE SCALE GENOMIC DNA]</scope>
    <source>
        <strain evidence="2 3">16-35-5</strain>
    </source>
</reference>
<accession>A0A6N1X4I0</accession>
<sequence length="95" mass="10749">MPQPRETQDPRPQDRAGSTIDTPRTVNTTDKEKDDTAVETPKLPHERDESVDMTDRAPNERMRQAHDDVVSGQKDTDARNTEARRLDPKNNPDAA</sequence>
<dbReference type="Proteomes" id="UP000509579">
    <property type="component" value="Chromosome"/>
</dbReference>
<gene>
    <name evidence="2" type="ORF">HUK68_16385</name>
</gene>
<dbReference type="AlphaFoldDB" id="A0A6N1X4I0"/>
<name>A0A6N1X4I0_9BURK</name>
<keyword evidence="3" id="KW-1185">Reference proteome</keyword>
<dbReference type="KEGG" id="aant:HUK68_16385"/>
<proteinExistence type="predicted"/>
<protein>
    <submittedName>
        <fullName evidence="2">Uncharacterized protein</fullName>
    </submittedName>
</protein>
<evidence type="ECO:0000313" key="3">
    <source>
        <dbReference type="Proteomes" id="UP000509579"/>
    </source>
</evidence>
<organism evidence="2 3">
    <name type="scientific">Comamonas antarctica</name>
    <dbReference type="NCBI Taxonomy" id="2743470"/>
    <lineage>
        <taxon>Bacteria</taxon>
        <taxon>Pseudomonadati</taxon>
        <taxon>Pseudomonadota</taxon>
        <taxon>Betaproteobacteria</taxon>
        <taxon>Burkholderiales</taxon>
        <taxon>Comamonadaceae</taxon>
        <taxon>Comamonas</taxon>
    </lineage>
</organism>
<dbReference type="RefSeq" id="WP_175505159.1">
    <property type="nucleotide sequence ID" value="NZ_CP054840.1"/>
</dbReference>
<feature type="region of interest" description="Disordered" evidence="1">
    <location>
        <begin position="1"/>
        <end position="95"/>
    </location>
</feature>
<evidence type="ECO:0000313" key="2">
    <source>
        <dbReference type="EMBL" id="QKV54359.1"/>
    </source>
</evidence>
<feature type="compositionally biased region" description="Basic and acidic residues" evidence="1">
    <location>
        <begin position="29"/>
        <end position="95"/>
    </location>
</feature>
<feature type="compositionally biased region" description="Basic and acidic residues" evidence="1">
    <location>
        <begin position="1"/>
        <end position="14"/>
    </location>
</feature>
<feature type="compositionally biased region" description="Polar residues" evidence="1">
    <location>
        <begin position="19"/>
        <end position="28"/>
    </location>
</feature>
<evidence type="ECO:0000256" key="1">
    <source>
        <dbReference type="SAM" id="MobiDB-lite"/>
    </source>
</evidence>